<keyword evidence="1" id="KW-0805">Transcription regulation</keyword>
<dbReference type="Gene3D" id="1.10.10.10">
    <property type="entry name" value="Winged helix-like DNA-binding domain superfamily/Winged helix DNA-binding domain"/>
    <property type="match status" value="1"/>
</dbReference>
<keyword evidence="6" id="KW-1185">Reference proteome</keyword>
<dbReference type="RefSeq" id="WP_144916828.1">
    <property type="nucleotide sequence ID" value="NZ_VLLI01000023.1"/>
</dbReference>
<dbReference type="Proteomes" id="UP000317010">
    <property type="component" value="Unassembled WGS sequence"/>
</dbReference>
<dbReference type="PANTHER" id="PTHR33204:SF37">
    <property type="entry name" value="HTH-TYPE TRANSCRIPTIONAL REGULATOR YODB"/>
    <property type="match status" value="1"/>
</dbReference>
<dbReference type="AlphaFoldDB" id="A0A562TLI1"/>
<dbReference type="InterPro" id="IPR002577">
    <property type="entry name" value="HTH_HxlR"/>
</dbReference>
<dbReference type="InterPro" id="IPR036390">
    <property type="entry name" value="WH_DNA-bd_sf"/>
</dbReference>
<dbReference type="SUPFAM" id="SSF46785">
    <property type="entry name" value="Winged helix' DNA-binding domain"/>
    <property type="match status" value="1"/>
</dbReference>
<organism evidence="5 6">
    <name type="scientific">Mucilaginibacter frigoritolerans</name>
    <dbReference type="NCBI Taxonomy" id="652788"/>
    <lineage>
        <taxon>Bacteria</taxon>
        <taxon>Pseudomonadati</taxon>
        <taxon>Bacteroidota</taxon>
        <taxon>Sphingobacteriia</taxon>
        <taxon>Sphingobacteriales</taxon>
        <taxon>Sphingobacteriaceae</taxon>
        <taxon>Mucilaginibacter</taxon>
    </lineage>
</organism>
<keyword evidence="3" id="KW-0804">Transcription</keyword>
<comment type="caution">
    <text evidence="5">The sequence shown here is derived from an EMBL/GenBank/DDBJ whole genome shotgun (WGS) entry which is preliminary data.</text>
</comment>
<dbReference type="GO" id="GO:0003677">
    <property type="term" value="F:DNA binding"/>
    <property type="evidence" value="ECO:0007669"/>
    <property type="project" value="UniProtKB-KW"/>
</dbReference>
<sequence length="140" mass="16033">MSIRKSNSTNTLNEFYLDDRCTLNKVLRIIGKRWVSEVLVLIKQDVSRFSQLKECLNGISDNVLSNVLNQLVKTQLITKEIFNEVPLRVEYSVSSSGLELVNVMHDLCSWGKNHIPYEVRILPTYGKNTQSLMLDKDSNS</sequence>
<reference evidence="5 6" key="1">
    <citation type="submission" date="2019-07" db="EMBL/GenBank/DDBJ databases">
        <title>Genomic Encyclopedia of Archaeal and Bacterial Type Strains, Phase II (KMG-II): from individual species to whole genera.</title>
        <authorList>
            <person name="Goeker M."/>
        </authorList>
    </citation>
    <scope>NUCLEOTIDE SEQUENCE [LARGE SCALE GENOMIC DNA]</scope>
    <source>
        <strain evidence="5 6">ATCC BAA-1854</strain>
    </source>
</reference>
<proteinExistence type="predicted"/>
<evidence type="ECO:0000313" key="5">
    <source>
        <dbReference type="EMBL" id="TWI93936.1"/>
    </source>
</evidence>
<evidence type="ECO:0000256" key="2">
    <source>
        <dbReference type="ARBA" id="ARBA00023125"/>
    </source>
</evidence>
<dbReference type="InterPro" id="IPR036388">
    <property type="entry name" value="WH-like_DNA-bd_sf"/>
</dbReference>
<dbReference type="PROSITE" id="PS51118">
    <property type="entry name" value="HTH_HXLR"/>
    <property type="match status" value="1"/>
</dbReference>
<keyword evidence="2" id="KW-0238">DNA-binding</keyword>
<accession>A0A562TLI1</accession>
<dbReference type="PANTHER" id="PTHR33204">
    <property type="entry name" value="TRANSCRIPTIONAL REGULATOR, MARR FAMILY"/>
    <property type="match status" value="1"/>
</dbReference>
<dbReference type="OrthoDB" id="7678715at2"/>
<feature type="domain" description="HTH hxlR-type" evidence="4">
    <location>
        <begin position="21"/>
        <end position="119"/>
    </location>
</feature>
<evidence type="ECO:0000313" key="6">
    <source>
        <dbReference type="Proteomes" id="UP000317010"/>
    </source>
</evidence>
<protein>
    <submittedName>
        <fullName evidence="5">HxlR family transcriptional regulator</fullName>
    </submittedName>
</protein>
<evidence type="ECO:0000259" key="4">
    <source>
        <dbReference type="PROSITE" id="PS51118"/>
    </source>
</evidence>
<evidence type="ECO:0000256" key="3">
    <source>
        <dbReference type="ARBA" id="ARBA00023163"/>
    </source>
</evidence>
<dbReference type="Pfam" id="PF01638">
    <property type="entry name" value="HxlR"/>
    <property type="match status" value="1"/>
</dbReference>
<dbReference type="EMBL" id="VLLI01000023">
    <property type="protein sequence ID" value="TWI93936.1"/>
    <property type="molecule type" value="Genomic_DNA"/>
</dbReference>
<evidence type="ECO:0000256" key="1">
    <source>
        <dbReference type="ARBA" id="ARBA00023015"/>
    </source>
</evidence>
<gene>
    <name evidence="5" type="ORF">JN11_04901</name>
</gene>
<name>A0A562TLI1_9SPHI</name>